<evidence type="ECO:0000313" key="2">
    <source>
        <dbReference type="EMBL" id="MDQ0362351.1"/>
    </source>
</evidence>
<sequence length="99" mass="11147">MKKMKRIGIALMLALMFVPTLVSATNEYYSDSYMMYRYSDSNLNGANCTAMTEHNQRYRNATAEVYHSNGTGQSQTKGPGVTARVSISTNRYSHIHGRK</sequence>
<organism evidence="2 3">
    <name type="scientific">Breznakia pachnodae</name>
    <dbReference type="NCBI Taxonomy" id="265178"/>
    <lineage>
        <taxon>Bacteria</taxon>
        <taxon>Bacillati</taxon>
        <taxon>Bacillota</taxon>
        <taxon>Erysipelotrichia</taxon>
        <taxon>Erysipelotrichales</taxon>
        <taxon>Erysipelotrichaceae</taxon>
        <taxon>Breznakia</taxon>
    </lineage>
</organism>
<dbReference type="EMBL" id="JAUSUR010000006">
    <property type="protein sequence ID" value="MDQ0362351.1"/>
    <property type="molecule type" value="Genomic_DNA"/>
</dbReference>
<gene>
    <name evidence="2" type="ORF">J2S15_003105</name>
</gene>
<protein>
    <submittedName>
        <fullName evidence="2">Uncharacterized protein</fullName>
    </submittedName>
</protein>
<keyword evidence="1" id="KW-0732">Signal</keyword>
<evidence type="ECO:0000313" key="3">
    <source>
        <dbReference type="Proteomes" id="UP001230220"/>
    </source>
</evidence>
<dbReference type="RefSeq" id="WP_307409892.1">
    <property type="nucleotide sequence ID" value="NZ_JAUSUR010000006.1"/>
</dbReference>
<proteinExistence type="predicted"/>
<feature type="chain" id="PRO_5046234844" evidence="1">
    <location>
        <begin position="25"/>
        <end position="99"/>
    </location>
</feature>
<dbReference type="Proteomes" id="UP001230220">
    <property type="component" value="Unassembled WGS sequence"/>
</dbReference>
<accession>A0ABU0E6A7</accession>
<comment type="caution">
    <text evidence="2">The sequence shown here is derived from an EMBL/GenBank/DDBJ whole genome shotgun (WGS) entry which is preliminary data.</text>
</comment>
<evidence type="ECO:0000256" key="1">
    <source>
        <dbReference type="SAM" id="SignalP"/>
    </source>
</evidence>
<reference evidence="2 3" key="1">
    <citation type="submission" date="2023-07" db="EMBL/GenBank/DDBJ databases">
        <title>Genomic Encyclopedia of Type Strains, Phase IV (KMG-IV): sequencing the most valuable type-strain genomes for metagenomic binning, comparative biology and taxonomic classification.</title>
        <authorList>
            <person name="Goeker M."/>
        </authorList>
    </citation>
    <scope>NUCLEOTIDE SEQUENCE [LARGE SCALE GENOMIC DNA]</scope>
    <source>
        <strain evidence="2 3">DSM 16784</strain>
    </source>
</reference>
<feature type="signal peptide" evidence="1">
    <location>
        <begin position="1"/>
        <end position="24"/>
    </location>
</feature>
<keyword evidence="3" id="KW-1185">Reference proteome</keyword>
<name>A0ABU0E6A7_9FIRM</name>